<dbReference type="Proteomes" id="UP000030103">
    <property type="component" value="Unassembled WGS sequence"/>
</dbReference>
<dbReference type="EMBL" id="JRFA01000002">
    <property type="protein sequence ID" value="KGN76440.1"/>
    <property type="molecule type" value="Genomic_DNA"/>
</dbReference>
<accession>A0A0A2EG32</accession>
<dbReference type="Pfam" id="PF19783">
    <property type="entry name" value="DUF6268"/>
    <property type="match status" value="1"/>
</dbReference>
<reference evidence="2 3" key="1">
    <citation type="submission" date="2014-09" db="EMBL/GenBank/DDBJ databases">
        <title>Draft Genome Sequence of Porphyromonas macacae COT-192_OH2859.</title>
        <authorList>
            <person name="Wallis C."/>
            <person name="Deusch O."/>
            <person name="O'Flynn C."/>
            <person name="Davis I."/>
            <person name="Horsfall A."/>
            <person name="Kirkwood N."/>
            <person name="Harris S."/>
            <person name="Eisen J.A."/>
            <person name="Coil D.A."/>
            <person name="Darling A.E."/>
            <person name="Jospin G."/>
            <person name="Alexiev A."/>
        </authorList>
    </citation>
    <scope>NUCLEOTIDE SEQUENCE [LARGE SCALE GENOMIC DNA]</scope>
    <source>
        <strain evidence="3">COT-192 OH2859</strain>
    </source>
</reference>
<dbReference type="AlphaFoldDB" id="A0A0A2EG32"/>
<name>A0A0A2EG32_9PORP</name>
<evidence type="ECO:0000259" key="1">
    <source>
        <dbReference type="Pfam" id="PF19783"/>
    </source>
</evidence>
<keyword evidence="3" id="KW-1185">Reference proteome</keyword>
<organism evidence="2 3">
    <name type="scientific">Porphyromonas macacae</name>
    <dbReference type="NCBI Taxonomy" id="28115"/>
    <lineage>
        <taxon>Bacteria</taxon>
        <taxon>Pseudomonadati</taxon>
        <taxon>Bacteroidota</taxon>
        <taxon>Bacteroidia</taxon>
        <taxon>Bacteroidales</taxon>
        <taxon>Porphyromonadaceae</taxon>
        <taxon>Porphyromonas</taxon>
    </lineage>
</organism>
<dbReference type="InterPro" id="IPR046235">
    <property type="entry name" value="DUF6268"/>
</dbReference>
<gene>
    <name evidence="2" type="ORF">HQ47_01260</name>
</gene>
<sequence>MLLVFLVFLPNIVLAQIEIKSEYIPKSSYKDIDNKKNGGTGGMKTLQGKIQLPFSIKKDPISNRPIAWAIGMEASYASLENKNLSTNLILSEMLNAQVGLIHFRPISPKWSILSTIGVGLYTSKLRKISFDYMLIQGGVLFIRHTQKNIDWGVGAAINNALGYPMLFPSFYFDWKLTGKYQFKVSFYDDFLASASVDFNDGKYRLSLIGMANGLSSLTEKDSKKVIFVNRYSSVGIKPEVFINKSLSLSMVCGVTVMREVFFQKRTLKALFFEDDVYPHFSTSAYFSMGVKYGF</sequence>
<protein>
    <recommendedName>
        <fullName evidence="1">DUF6268 domain-containing protein</fullName>
    </recommendedName>
</protein>
<feature type="domain" description="DUF6268" evidence="1">
    <location>
        <begin position="13"/>
        <end position="293"/>
    </location>
</feature>
<proteinExistence type="predicted"/>
<comment type="caution">
    <text evidence="2">The sequence shown here is derived from an EMBL/GenBank/DDBJ whole genome shotgun (WGS) entry which is preliminary data.</text>
</comment>
<dbReference type="STRING" id="28115.HQ47_01260"/>
<evidence type="ECO:0000313" key="3">
    <source>
        <dbReference type="Proteomes" id="UP000030103"/>
    </source>
</evidence>
<evidence type="ECO:0000313" key="2">
    <source>
        <dbReference type="EMBL" id="KGN76440.1"/>
    </source>
</evidence>